<dbReference type="AlphaFoldDB" id="A0A2U2XG30"/>
<dbReference type="Proteomes" id="UP000245370">
    <property type="component" value="Unassembled WGS sequence"/>
</dbReference>
<dbReference type="PANTHER" id="PTHR32305:SF15">
    <property type="entry name" value="PROTEIN RHSA-RELATED"/>
    <property type="match status" value="1"/>
</dbReference>
<dbReference type="RefSeq" id="WP_109357839.1">
    <property type="nucleotide sequence ID" value="NZ_QFRJ01000001.1"/>
</dbReference>
<evidence type="ECO:0000313" key="4">
    <source>
        <dbReference type="Proteomes" id="UP000245370"/>
    </source>
</evidence>
<dbReference type="EMBL" id="QFRJ01000001">
    <property type="protein sequence ID" value="PWH86758.1"/>
    <property type="molecule type" value="Genomic_DNA"/>
</dbReference>
<dbReference type="Pfam" id="PF22322">
    <property type="entry name" value="DUF6973"/>
    <property type="match status" value="1"/>
</dbReference>
<dbReference type="InterPro" id="IPR054246">
    <property type="entry name" value="DUF6973"/>
</dbReference>
<dbReference type="InterPro" id="IPR050708">
    <property type="entry name" value="T6SS_VgrG/RHS"/>
</dbReference>
<feature type="compositionally biased region" description="Acidic residues" evidence="1">
    <location>
        <begin position="888"/>
        <end position="897"/>
    </location>
</feature>
<dbReference type="Gene3D" id="2.180.10.10">
    <property type="entry name" value="RHS repeat-associated core"/>
    <property type="match status" value="1"/>
</dbReference>
<feature type="region of interest" description="Disordered" evidence="1">
    <location>
        <begin position="878"/>
        <end position="897"/>
    </location>
</feature>
<sequence>MKLFNHLQFKSVFGANVGGVLNPSTINDSLLNLWVTGGGVRNEVTKSYYDETIINGLPTVLAADIHTQRQRIIHVTYEDVFDGDDQTFEHATHYSYDIHGNVKTLLQDNKKMEDNFPSLASQRLKRMDYSYDLLSGNVHRMSVQNGADDQWHHAYTYDSDNRIKQVYTNTRAPFTEMYDFTQNKQEEFISNSDWQNDAQYYYYDHGPLARVEIGQNNLQGVDYYYNLQGWLKGVNSSVLKDENDPGEDSDPNALNGLFGKDVFGFGLHYYNGDYEAIGGATPLTSVNNGSHAAQNSHDLYNGNIRYMQTAITSPLDRKKMPMLNAYKYDQLNRLIESRSYESGLSSNEWNPTNYANEYFNAFTFDAMGNIIYQERHKQDGTEIEDLTYHYQRDVDSNLVRNRLYHINDSIASTVDATDIDDMGIFYDNNNAINTDNNYSYDAEGRLVKDRQEEIDTIIWTVSGKVKEIRRDLGSDHKNVIFDYDAMGNRIAKHIYDNETQMLEKSTYYILDAQGNQMSMYEHDVESTSVDYYLAERNIYGSSRLGTTRDTINMFLPNTLPSYGVVGNRNYEMSNHLGNVLAVVNDVIYPLSSDNVNIKSYETGLLQVSDYSPFGVQLDGRTISNGDYRYGFQGQEMDDEIKGEGNSVNYKYRMHDPRVGRFFAVDPLVREYPYLTPYQFSSNQPIHAPELEGKESAKELGMYLLSPYDGEFVSENSDKALKGASRSGLIGQRDGLADAFRHAFWNALNTRDIPYMKAKAFADAHEEASEHENDSKASSMDYSNNYYGRQLGVKLKGKTDLEVAEAVLEGLENGDLKVIRGDIFTFISPVNGKSINAFVATDDKGNPIIGEKDPWNKALQDAGYTTNTDLNEKKIIKSNETQFSTDSNLEGEDVEYED</sequence>
<organism evidence="3 4">
    <name type="scientific">Brumimicrobium oceani</name>
    <dbReference type="NCBI Taxonomy" id="2100725"/>
    <lineage>
        <taxon>Bacteria</taxon>
        <taxon>Pseudomonadati</taxon>
        <taxon>Bacteroidota</taxon>
        <taxon>Flavobacteriia</taxon>
        <taxon>Flavobacteriales</taxon>
        <taxon>Crocinitomicaceae</taxon>
        <taxon>Brumimicrobium</taxon>
    </lineage>
</organism>
<evidence type="ECO:0000259" key="2">
    <source>
        <dbReference type="Pfam" id="PF22322"/>
    </source>
</evidence>
<keyword evidence="4" id="KW-1185">Reference proteome</keyword>
<protein>
    <recommendedName>
        <fullName evidence="2">DUF6973 domain-containing protein</fullName>
    </recommendedName>
</protein>
<feature type="compositionally biased region" description="Polar residues" evidence="1">
    <location>
        <begin position="878"/>
        <end position="887"/>
    </location>
</feature>
<reference evidence="3 4" key="1">
    <citation type="submission" date="2018-05" db="EMBL/GenBank/DDBJ databases">
        <title>Brumimicrobium oceani sp. nov., isolated from coastal sediment.</title>
        <authorList>
            <person name="Kou Y."/>
        </authorList>
    </citation>
    <scope>NUCLEOTIDE SEQUENCE [LARGE SCALE GENOMIC DNA]</scope>
    <source>
        <strain evidence="3 4">C305</strain>
    </source>
</reference>
<evidence type="ECO:0000256" key="1">
    <source>
        <dbReference type="SAM" id="MobiDB-lite"/>
    </source>
</evidence>
<comment type="caution">
    <text evidence="3">The sequence shown here is derived from an EMBL/GenBank/DDBJ whole genome shotgun (WGS) entry which is preliminary data.</text>
</comment>
<gene>
    <name evidence="3" type="ORF">DIT68_00385</name>
</gene>
<proteinExistence type="predicted"/>
<evidence type="ECO:0000313" key="3">
    <source>
        <dbReference type="EMBL" id="PWH86758.1"/>
    </source>
</evidence>
<dbReference type="OrthoDB" id="2972467at2"/>
<accession>A0A2U2XG30</accession>
<feature type="domain" description="DUF6973" evidence="2">
    <location>
        <begin position="730"/>
        <end position="812"/>
    </location>
</feature>
<reference evidence="3 4" key="2">
    <citation type="submission" date="2018-05" db="EMBL/GenBank/DDBJ databases">
        <authorList>
            <person name="Lanie J.A."/>
            <person name="Ng W.-L."/>
            <person name="Kazmierczak K.M."/>
            <person name="Andrzejewski T.M."/>
            <person name="Davidsen T.M."/>
            <person name="Wayne K.J."/>
            <person name="Tettelin H."/>
            <person name="Glass J.I."/>
            <person name="Rusch D."/>
            <person name="Podicherti R."/>
            <person name="Tsui H.-C.T."/>
            <person name="Winkler M.E."/>
        </authorList>
    </citation>
    <scope>NUCLEOTIDE SEQUENCE [LARGE SCALE GENOMIC DNA]</scope>
    <source>
        <strain evidence="3 4">C305</strain>
    </source>
</reference>
<dbReference type="NCBIfam" id="TIGR03696">
    <property type="entry name" value="Rhs_assc_core"/>
    <property type="match status" value="1"/>
</dbReference>
<dbReference type="PANTHER" id="PTHR32305">
    <property type="match status" value="1"/>
</dbReference>
<dbReference type="InterPro" id="IPR022385">
    <property type="entry name" value="Rhs_assc_core"/>
</dbReference>
<name>A0A2U2XG30_9FLAO</name>